<reference evidence="4 5" key="1">
    <citation type="submission" date="2019-07" db="EMBL/GenBank/DDBJ databases">
        <title>Hymenobacter sp. straun FUR1 Genome sequencing and assembly.</title>
        <authorList>
            <person name="Chhetri G."/>
        </authorList>
    </citation>
    <scope>NUCLEOTIDE SEQUENCE [LARGE SCALE GENOMIC DNA]</scope>
    <source>
        <strain evidence="4 5">Fur1</strain>
    </source>
</reference>
<keyword evidence="2" id="KW-0812">Transmembrane</keyword>
<evidence type="ECO:0000313" key="5">
    <source>
        <dbReference type="Proteomes" id="UP000317624"/>
    </source>
</evidence>
<dbReference type="Proteomes" id="UP000317624">
    <property type="component" value="Unassembled WGS sequence"/>
</dbReference>
<organism evidence="4 5">
    <name type="scientific">Hymenobacter setariae</name>
    <dbReference type="NCBI Taxonomy" id="2594794"/>
    <lineage>
        <taxon>Bacteria</taxon>
        <taxon>Pseudomonadati</taxon>
        <taxon>Bacteroidota</taxon>
        <taxon>Cytophagia</taxon>
        <taxon>Cytophagales</taxon>
        <taxon>Hymenobacteraceae</taxon>
        <taxon>Hymenobacter</taxon>
    </lineage>
</organism>
<dbReference type="EMBL" id="VMRJ01000007">
    <property type="protein sequence ID" value="TVT37302.1"/>
    <property type="molecule type" value="Genomic_DNA"/>
</dbReference>
<name>A0A558BLB5_9BACT</name>
<feature type="region of interest" description="Disordered" evidence="1">
    <location>
        <begin position="27"/>
        <end position="46"/>
    </location>
</feature>
<accession>A0A558BLB5</accession>
<keyword evidence="3" id="KW-0732">Signal</keyword>
<evidence type="ECO:0000313" key="4">
    <source>
        <dbReference type="EMBL" id="TVT37302.1"/>
    </source>
</evidence>
<dbReference type="AlphaFoldDB" id="A0A558BLB5"/>
<protein>
    <recommendedName>
        <fullName evidence="6">VPDSG-CTERM sorting domain-containing protein</fullName>
    </recommendedName>
</protein>
<feature type="signal peptide" evidence="3">
    <location>
        <begin position="1"/>
        <end position="28"/>
    </location>
</feature>
<keyword evidence="2" id="KW-1133">Transmembrane helix</keyword>
<gene>
    <name evidence="4" type="ORF">FNT36_23120</name>
</gene>
<evidence type="ECO:0000256" key="1">
    <source>
        <dbReference type="SAM" id="MobiDB-lite"/>
    </source>
</evidence>
<feature type="chain" id="PRO_5021713369" description="VPDSG-CTERM sorting domain-containing protein" evidence="3">
    <location>
        <begin position="29"/>
        <end position="71"/>
    </location>
</feature>
<keyword evidence="2" id="KW-0472">Membrane</keyword>
<evidence type="ECO:0008006" key="6">
    <source>
        <dbReference type="Google" id="ProtNLM"/>
    </source>
</evidence>
<evidence type="ECO:0000256" key="2">
    <source>
        <dbReference type="SAM" id="Phobius"/>
    </source>
</evidence>
<dbReference type="InterPro" id="IPR058207">
    <property type="entry name" value="PID_CTERM"/>
</dbReference>
<feature type="transmembrane region" description="Helical" evidence="2">
    <location>
        <begin position="44"/>
        <end position="64"/>
    </location>
</feature>
<keyword evidence="5" id="KW-1185">Reference proteome</keyword>
<sequence length="71" mass="7285">MKKHFSMRLALATAGLWLITGTLATTHAQTPTTGGPAPQAPDPTAVPLDGGASLLVAAGLGLGLRKLRRLR</sequence>
<proteinExistence type="predicted"/>
<dbReference type="RefSeq" id="WP_144852730.1">
    <property type="nucleotide sequence ID" value="NZ_VMRJ01000007.1"/>
</dbReference>
<comment type="caution">
    <text evidence="4">The sequence shown here is derived from an EMBL/GenBank/DDBJ whole genome shotgun (WGS) entry which is preliminary data.</text>
</comment>
<evidence type="ECO:0000256" key="3">
    <source>
        <dbReference type="SAM" id="SignalP"/>
    </source>
</evidence>
<dbReference type="NCBIfam" id="NF046080">
    <property type="entry name" value="PID_CTERM"/>
    <property type="match status" value="1"/>
</dbReference>